<dbReference type="InterPro" id="IPR050101">
    <property type="entry name" value="CinA"/>
</dbReference>
<protein>
    <recommendedName>
        <fullName evidence="1">CinA-like protein</fullName>
    </recommendedName>
</protein>
<dbReference type="PANTHER" id="PTHR13939">
    <property type="entry name" value="NICOTINAMIDE-NUCLEOTIDE AMIDOHYDROLASE PNCC"/>
    <property type="match status" value="1"/>
</dbReference>
<dbReference type="PIRSF" id="PIRSF006728">
    <property type="entry name" value="CinA"/>
    <property type="match status" value="1"/>
</dbReference>
<feature type="domain" description="MoaB/Mog" evidence="2">
    <location>
        <begin position="4"/>
        <end position="172"/>
    </location>
</feature>
<dbReference type="SMART" id="SM00852">
    <property type="entry name" value="MoCF_biosynth"/>
    <property type="match status" value="1"/>
</dbReference>
<dbReference type="Proteomes" id="UP000652231">
    <property type="component" value="Unassembled WGS sequence"/>
</dbReference>
<sequence>MHAEIITIGDEILIGQIVDTNSAYIATELSKIGVQVVQITSVQDDKKHILESLSNAEKRAEIVLLTGGLGPTKDDITKNTLCEYFEDQLVLNEKALKNVKYLFEKHLNRTPNKQNLLQAQLPSKAIALENKFGTAPGMWLEKNNTVFVSMPGVPYEMKSLMQNEVLPRLQKKFKRPVIVHKTLLTTGMGESAIAEIIEEFENNLPQEIKLAYLPSLGRVRLRLSTKGLNEAALHAAIDNHVKQLQGLIGDIIIGFDEETSIEEVIANLLVKNHQTLSLAESCTGGQMARKLTKMSGSSQYFTGGFVTYATASKTKILGVPKELIKKHTVVSSEVAEAMAKSAKQLYETDFAISTTGIAGPTKGDANEDVGTVFIGIATPQGVFSEKFNFGKERQRVITSATNKGFELLRKEILKN</sequence>
<organism evidence="3 4">
    <name type="scientific">Planktosalinus lacus</name>
    <dbReference type="NCBI Taxonomy" id="1526573"/>
    <lineage>
        <taxon>Bacteria</taxon>
        <taxon>Pseudomonadati</taxon>
        <taxon>Bacteroidota</taxon>
        <taxon>Flavobacteriia</taxon>
        <taxon>Flavobacteriales</taxon>
        <taxon>Flavobacteriaceae</taxon>
        <taxon>Planktosalinus</taxon>
    </lineage>
</organism>
<dbReference type="InterPro" id="IPR036425">
    <property type="entry name" value="MoaB/Mog-like_dom_sf"/>
</dbReference>
<evidence type="ECO:0000256" key="1">
    <source>
        <dbReference type="HAMAP-Rule" id="MF_00226"/>
    </source>
</evidence>
<dbReference type="Pfam" id="PF00994">
    <property type="entry name" value="MoCF_biosynth"/>
    <property type="match status" value="1"/>
</dbReference>
<dbReference type="Gene3D" id="3.30.70.2860">
    <property type="match status" value="1"/>
</dbReference>
<reference evidence="3" key="1">
    <citation type="journal article" date="2014" name="Int. J. Syst. Evol. Microbiol.">
        <title>Complete genome sequence of Corynebacterium casei LMG S-19264T (=DSM 44701T), isolated from a smear-ripened cheese.</title>
        <authorList>
            <consortium name="US DOE Joint Genome Institute (JGI-PGF)"/>
            <person name="Walter F."/>
            <person name="Albersmeier A."/>
            <person name="Kalinowski J."/>
            <person name="Ruckert C."/>
        </authorList>
    </citation>
    <scope>NUCLEOTIDE SEQUENCE</scope>
    <source>
        <strain evidence="3">CGMCC 1.12924</strain>
    </source>
</reference>
<comment type="similarity">
    <text evidence="1">Belongs to the CinA family.</text>
</comment>
<dbReference type="NCBIfam" id="TIGR00199">
    <property type="entry name" value="PncC_domain"/>
    <property type="match status" value="1"/>
</dbReference>
<dbReference type="InterPro" id="IPR008135">
    <property type="entry name" value="Competence-induced_CinA"/>
</dbReference>
<dbReference type="InterPro" id="IPR041424">
    <property type="entry name" value="CinA_KH"/>
</dbReference>
<dbReference type="EMBL" id="BMGK01000013">
    <property type="protein sequence ID" value="GGE01027.1"/>
    <property type="molecule type" value="Genomic_DNA"/>
</dbReference>
<dbReference type="Gene3D" id="3.90.950.20">
    <property type="entry name" value="CinA-like"/>
    <property type="match status" value="1"/>
</dbReference>
<evidence type="ECO:0000313" key="4">
    <source>
        <dbReference type="Proteomes" id="UP000652231"/>
    </source>
</evidence>
<evidence type="ECO:0000259" key="2">
    <source>
        <dbReference type="SMART" id="SM00852"/>
    </source>
</evidence>
<dbReference type="Pfam" id="PF02464">
    <property type="entry name" value="CinA"/>
    <property type="match status" value="1"/>
</dbReference>
<dbReference type="InterPro" id="IPR036653">
    <property type="entry name" value="CinA-like_C"/>
</dbReference>
<dbReference type="PANTHER" id="PTHR13939:SF0">
    <property type="entry name" value="NMN AMIDOHYDROLASE-LIKE PROTEIN YFAY"/>
    <property type="match status" value="1"/>
</dbReference>
<proteinExistence type="inferred from homology"/>
<dbReference type="NCBIfam" id="TIGR00200">
    <property type="entry name" value="cinA_nterm"/>
    <property type="match status" value="1"/>
</dbReference>
<dbReference type="SUPFAM" id="SSF142433">
    <property type="entry name" value="CinA-like"/>
    <property type="match status" value="1"/>
</dbReference>
<name>A0A8J2VEX5_9FLAO</name>
<dbReference type="CDD" id="cd00885">
    <property type="entry name" value="cinA"/>
    <property type="match status" value="1"/>
</dbReference>
<accession>A0A8J2VEX5</accession>
<keyword evidence="4" id="KW-1185">Reference proteome</keyword>
<dbReference type="SUPFAM" id="SSF53218">
    <property type="entry name" value="Molybdenum cofactor biosynthesis proteins"/>
    <property type="match status" value="1"/>
</dbReference>
<dbReference type="AlphaFoldDB" id="A0A8J2VEX5"/>
<dbReference type="InterPro" id="IPR001453">
    <property type="entry name" value="MoaB/Mog_dom"/>
</dbReference>
<gene>
    <name evidence="3" type="ORF">GCM10011312_25580</name>
</gene>
<dbReference type="NCBIfam" id="TIGR00177">
    <property type="entry name" value="molyb_syn"/>
    <property type="match status" value="1"/>
</dbReference>
<dbReference type="InterPro" id="IPR008136">
    <property type="entry name" value="CinA_C"/>
</dbReference>
<dbReference type="RefSeq" id="WP_188443169.1">
    <property type="nucleotide sequence ID" value="NZ_BMGK01000013.1"/>
</dbReference>
<evidence type="ECO:0000313" key="3">
    <source>
        <dbReference type="EMBL" id="GGE01027.1"/>
    </source>
</evidence>
<dbReference type="Pfam" id="PF18146">
    <property type="entry name" value="CinA_KH"/>
    <property type="match status" value="1"/>
</dbReference>
<dbReference type="HAMAP" id="MF_00226_B">
    <property type="entry name" value="CinA_B"/>
    <property type="match status" value="1"/>
</dbReference>
<reference evidence="3" key="2">
    <citation type="submission" date="2020-09" db="EMBL/GenBank/DDBJ databases">
        <authorList>
            <person name="Sun Q."/>
            <person name="Zhou Y."/>
        </authorList>
    </citation>
    <scope>NUCLEOTIDE SEQUENCE</scope>
    <source>
        <strain evidence="3">CGMCC 1.12924</strain>
    </source>
</reference>
<dbReference type="Gene3D" id="3.40.980.10">
    <property type="entry name" value="MoaB/Mog-like domain"/>
    <property type="match status" value="1"/>
</dbReference>
<comment type="caution">
    <text evidence="3">The sequence shown here is derived from an EMBL/GenBank/DDBJ whole genome shotgun (WGS) entry which is preliminary data.</text>
</comment>
<dbReference type="NCBIfam" id="NF001813">
    <property type="entry name" value="PRK00549.1"/>
    <property type="match status" value="1"/>
</dbReference>